<comment type="caution">
    <text evidence="2">The sequence shown here is derived from an EMBL/GenBank/DDBJ whole genome shotgun (WGS) entry which is preliminary data.</text>
</comment>
<gene>
    <name evidence="2" type="ORF">CUNI_LOCUS6068</name>
</gene>
<evidence type="ECO:0000313" key="2">
    <source>
        <dbReference type="EMBL" id="CAG5120510.1"/>
    </source>
</evidence>
<name>A0A8S3YZ60_9EUPU</name>
<proteinExistence type="predicted"/>
<dbReference type="AlphaFoldDB" id="A0A8S3YZ60"/>
<feature type="non-terminal residue" evidence="2">
    <location>
        <position position="1"/>
    </location>
</feature>
<organism evidence="2 3">
    <name type="scientific">Candidula unifasciata</name>
    <dbReference type="NCBI Taxonomy" id="100452"/>
    <lineage>
        <taxon>Eukaryota</taxon>
        <taxon>Metazoa</taxon>
        <taxon>Spiralia</taxon>
        <taxon>Lophotrochozoa</taxon>
        <taxon>Mollusca</taxon>
        <taxon>Gastropoda</taxon>
        <taxon>Heterobranchia</taxon>
        <taxon>Euthyneura</taxon>
        <taxon>Panpulmonata</taxon>
        <taxon>Eupulmonata</taxon>
        <taxon>Stylommatophora</taxon>
        <taxon>Helicina</taxon>
        <taxon>Helicoidea</taxon>
        <taxon>Geomitridae</taxon>
        <taxon>Candidula</taxon>
    </lineage>
</organism>
<evidence type="ECO:0000313" key="3">
    <source>
        <dbReference type="Proteomes" id="UP000678393"/>
    </source>
</evidence>
<evidence type="ECO:0000256" key="1">
    <source>
        <dbReference type="SAM" id="MobiDB-lite"/>
    </source>
</evidence>
<dbReference type="Proteomes" id="UP000678393">
    <property type="component" value="Unassembled WGS sequence"/>
</dbReference>
<reference evidence="2" key="1">
    <citation type="submission" date="2021-04" db="EMBL/GenBank/DDBJ databases">
        <authorList>
            <consortium name="Molecular Ecology Group"/>
        </authorList>
    </citation>
    <scope>NUCLEOTIDE SEQUENCE</scope>
</reference>
<dbReference type="EMBL" id="CAJHNH020000913">
    <property type="protein sequence ID" value="CAG5120510.1"/>
    <property type="molecule type" value="Genomic_DNA"/>
</dbReference>
<keyword evidence="3" id="KW-1185">Reference proteome</keyword>
<sequence>NSNNNNNINKPDVCSEEMASGESSRQRWSACLDHQELESHSYQTHSSAHSTLLAREAGSARLQRLTYHNYIQEQG</sequence>
<accession>A0A8S3YZ60</accession>
<feature type="region of interest" description="Disordered" evidence="1">
    <location>
        <begin position="1"/>
        <end position="21"/>
    </location>
</feature>
<protein>
    <submittedName>
        <fullName evidence="2">Uncharacterized protein</fullName>
    </submittedName>
</protein>